<comment type="caution">
    <text evidence="4">The sequence shown here is derived from an EMBL/GenBank/DDBJ whole genome shotgun (WGS) entry which is preliminary data.</text>
</comment>
<evidence type="ECO:0000313" key="4">
    <source>
        <dbReference type="EMBL" id="EDM28601.1"/>
    </source>
</evidence>
<protein>
    <submittedName>
        <fullName evidence="4">Sulfatase</fullName>
    </submittedName>
</protein>
<evidence type="ECO:0000256" key="1">
    <source>
        <dbReference type="ARBA" id="ARBA00008779"/>
    </source>
</evidence>
<dbReference type="OrthoDB" id="9762324at2"/>
<keyword evidence="2" id="KW-0378">Hydrolase</keyword>
<dbReference type="InterPro" id="IPR024607">
    <property type="entry name" value="Sulfatase_CS"/>
</dbReference>
<proteinExistence type="inferred from homology"/>
<feature type="domain" description="N-sulphoglucosamine sulphohydrolase C-terminal" evidence="3">
    <location>
        <begin position="322"/>
        <end position="478"/>
    </location>
</feature>
<dbReference type="eggNOG" id="COG3119">
    <property type="taxonomic scope" value="Bacteria"/>
</dbReference>
<dbReference type="PANTHER" id="PTHR43108">
    <property type="entry name" value="N-ACETYLGLUCOSAMINE-6-SULFATASE FAMILY MEMBER"/>
    <property type="match status" value="1"/>
</dbReference>
<dbReference type="RefSeq" id="WP_007277482.1">
    <property type="nucleotide sequence ID" value="NZ_ABCK01000004.1"/>
</dbReference>
<evidence type="ECO:0000256" key="2">
    <source>
        <dbReference type="ARBA" id="ARBA00022801"/>
    </source>
</evidence>
<dbReference type="AlphaFoldDB" id="A6DHU7"/>
<keyword evidence="5" id="KW-1185">Reference proteome</keyword>
<dbReference type="InterPro" id="IPR017850">
    <property type="entry name" value="Alkaline_phosphatase_core_sf"/>
</dbReference>
<evidence type="ECO:0000259" key="3">
    <source>
        <dbReference type="Pfam" id="PF16347"/>
    </source>
</evidence>
<dbReference type="CDD" id="cd16031">
    <property type="entry name" value="G6S_like"/>
    <property type="match status" value="1"/>
</dbReference>
<dbReference type="Proteomes" id="UP000004947">
    <property type="component" value="Unassembled WGS sequence"/>
</dbReference>
<dbReference type="Pfam" id="PF16347">
    <property type="entry name" value="SGSH_C"/>
    <property type="match status" value="1"/>
</dbReference>
<sequence>MTKLIYTLILGLLVSPIFAQSAKPNILWLFSDDHAFQAIGAYGGRFENINLTPNLDSIAKEGLVFDRAYVGNSICAPSRATLLTGKHSHLNGKIDNRGPFNHDQQQFQKILQKSGYETAMIGKIHLSGNMQGFDYWEVLPGQGEYWNPSFVTEEGKTIYKDEHSTDVITKRALSWLKNDRSADKPFMLMVHYKAPHRAWQPTTRWKEKFKHMTFPEPDTLFDDYKGRGAAANEQDMSIDITMRMKQDVKAEQPERQVELAKLDPNDKKGLIRLKYQWYMRDYLACIAGVDENIGFILDHLKARGLDKNTIVMYSSDQGFYLGEHGWFDKRLMYEESFRTPLLVNWPGVTQAGTRNSDLVQNIDFAETFLDIAGVEAPDDMQGESLVPLFKGKTPEDWRKHLYYHYYEYPGAHSVRRHEGVSGKRFKLIRFYGKDVPNGEEWEFFDLKNDPKEMTSQYNNPEYAVEIAKLKNELQNLRDKYEVVDVPQNLGSRKKKKK</sequence>
<dbReference type="PANTHER" id="PTHR43108:SF6">
    <property type="entry name" value="N-SULPHOGLUCOSAMINE SULPHOHYDROLASE"/>
    <property type="match status" value="1"/>
</dbReference>
<comment type="similarity">
    <text evidence="1">Belongs to the sulfatase family.</text>
</comment>
<dbReference type="EMBL" id="ABCK01000004">
    <property type="protein sequence ID" value="EDM28601.1"/>
    <property type="molecule type" value="Genomic_DNA"/>
</dbReference>
<dbReference type="InterPro" id="IPR032506">
    <property type="entry name" value="SGSH_C"/>
</dbReference>
<dbReference type="STRING" id="313628.LNTAR_08529"/>
<dbReference type="PROSITE" id="PS00523">
    <property type="entry name" value="SULFATASE_1"/>
    <property type="match status" value="1"/>
</dbReference>
<dbReference type="SUPFAM" id="SSF53649">
    <property type="entry name" value="Alkaline phosphatase-like"/>
    <property type="match status" value="1"/>
</dbReference>
<name>A6DHU7_9BACT</name>
<organism evidence="4 5">
    <name type="scientific">Lentisphaera araneosa HTCC2155</name>
    <dbReference type="NCBI Taxonomy" id="313628"/>
    <lineage>
        <taxon>Bacteria</taxon>
        <taxon>Pseudomonadati</taxon>
        <taxon>Lentisphaerota</taxon>
        <taxon>Lentisphaeria</taxon>
        <taxon>Lentisphaerales</taxon>
        <taxon>Lentisphaeraceae</taxon>
        <taxon>Lentisphaera</taxon>
    </lineage>
</organism>
<reference evidence="4 5" key="1">
    <citation type="journal article" date="2010" name="J. Bacteriol.">
        <title>Genome sequence of Lentisphaera araneosa HTCC2155T, the type species of the order Lentisphaerales in the phylum Lentisphaerae.</title>
        <authorList>
            <person name="Thrash J.C."/>
            <person name="Cho J.C."/>
            <person name="Vergin K.L."/>
            <person name="Morris R.M."/>
            <person name="Giovannoni S.J."/>
        </authorList>
    </citation>
    <scope>NUCLEOTIDE SEQUENCE [LARGE SCALE GENOMIC DNA]</scope>
    <source>
        <strain evidence="4 5">HTCC2155</strain>
    </source>
</reference>
<accession>A6DHU7</accession>
<dbReference type="GO" id="GO:0016787">
    <property type="term" value="F:hydrolase activity"/>
    <property type="evidence" value="ECO:0007669"/>
    <property type="project" value="UniProtKB-KW"/>
</dbReference>
<dbReference type="Gene3D" id="3.40.720.10">
    <property type="entry name" value="Alkaline Phosphatase, subunit A"/>
    <property type="match status" value="1"/>
</dbReference>
<gene>
    <name evidence="4" type="ORF">LNTAR_08529</name>
</gene>
<evidence type="ECO:0000313" key="5">
    <source>
        <dbReference type="Proteomes" id="UP000004947"/>
    </source>
</evidence>